<keyword evidence="1" id="KW-0732">Signal</keyword>
<reference evidence="2" key="1">
    <citation type="journal article" date="2020" name="Stud. Mycol.">
        <title>101 Dothideomycetes genomes: a test case for predicting lifestyles and emergence of pathogens.</title>
        <authorList>
            <person name="Haridas S."/>
            <person name="Albert R."/>
            <person name="Binder M."/>
            <person name="Bloem J."/>
            <person name="Labutti K."/>
            <person name="Salamov A."/>
            <person name="Andreopoulos B."/>
            <person name="Baker S."/>
            <person name="Barry K."/>
            <person name="Bills G."/>
            <person name="Bluhm B."/>
            <person name="Cannon C."/>
            <person name="Castanera R."/>
            <person name="Culley D."/>
            <person name="Daum C."/>
            <person name="Ezra D."/>
            <person name="Gonzalez J."/>
            <person name="Henrissat B."/>
            <person name="Kuo A."/>
            <person name="Liang C."/>
            <person name="Lipzen A."/>
            <person name="Lutzoni F."/>
            <person name="Magnuson J."/>
            <person name="Mondo S."/>
            <person name="Nolan M."/>
            <person name="Ohm R."/>
            <person name="Pangilinan J."/>
            <person name="Park H.-J."/>
            <person name="Ramirez L."/>
            <person name="Alfaro M."/>
            <person name="Sun H."/>
            <person name="Tritt A."/>
            <person name="Yoshinaga Y."/>
            <person name="Zwiers L.-H."/>
            <person name="Turgeon B."/>
            <person name="Goodwin S."/>
            <person name="Spatafora J."/>
            <person name="Crous P."/>
            <person name="Grigoriev I."/>
        </authorList>
    </citation>
    <scope>NUCLEOTIDE SEQUENCE</scope>
    <source>
        <strain evidence="2">CBS 260.36</strain>
    </source>
</reference>
<organism evidence="2 3">
    <name type="scientific">Myriangium duriaei CBS 260.36</name>
    <dbReference type="NCBI Taxonomy" id="1168546"/>
    <lineage>
        <taxon>Eukaryota</taxon>
        <taxon>Fungi</taxon>
        <taxon>Dikarya</taxon>
        <taxon>Ascomycota</taxon>
        <taxon>Pezizomycotina</taxon>
        <taxon>Dothideomycetes</taxon>
        <taxon>Dothideomycetidae</taxon>
        <taxon>Myriangiales</taxon>
        <taxon>Myriangiaceae</taxon>
        <taxon>Myriangium</taxon>
    </lineage>
</organism>
<name>A0A9P4MSN2_9PEZI</name>
<evidence type="ECO:0000313" key="3">
    <source>
        <dbReference type="Proteomes" id="UP000799439"/>
    </source>
</evidence>
<feature type="signal peptide" evidence="1">
    <location>
        <begin position="1"/>
        <end position="19"/>
    </location>
</feature>
<dbReference type="AlphaFoldDB" id="A0A9P4MSN2"/>
<sequence>MLRLPLLLLTSLFFGTALAKKKPTSTSTYIGPTYTHSSTAITTIPPKHPNKPLAAQLLLLLGNATVSLSPLIGPHPLIRSERSKRKWLVNNRPLAKPQSDAWCAALLFEDSDCKGRIHVARDLIVQGNHRRILLYLGVAPWLTGYEKAKGPKILKEIEEGPKILMEEEKNFSSRWWKKKKWLKSKKVKEAGAVWCAAMLFEDPRCVYVLGSQWGVMVPDESHMDPDPRGLVE</sequence>
<evidence type="ECO:0000313" key="2">
    <source>
        <dbReference type="EMBL" id="KAF2157706.1"/>
    </source>
</evidence>
<evidence type="ECO:0000256" key="1">
    <source>
        <dbReference type="SAM" id="SignalP"/>
    </source>
</evidence>
<proteinExistence type="predicted"/>
<keyword evidence="3" id="KW-1185">Reference proteome</keyword>
<feature type="chain" id="PRO_5040470571" evidence="1">
    <location>
        <begin position="20"/>
        <end position="232"/>
    </location>
</feature>
<dbReference type="EMBL" id="ML996081">
    <property type="protein sequence ID" value="KAF2157706.1"/>
    <property type="molecule type" value="Genomic_DNA"/>
</dbReference>
<accession>A0A9P4MSN2</accession>
<dbReference type="Proteomes" id="UP000799439">
    <property type="component" value="Unassembled WGS sequence"/>
</dbReference>
<gene>
    <name evidence="2" type="ORF">K461DRAFT_22909</name>
</gene>
<protein>
    <submittedName>
        <fullName evidence="2">Uncharacterized protein</fullName>
    </submittedName>
</protein>
<comment type="caution">
    <text evidence="2">The sequence shown here is derived from an EMBL/GenBank/DDBJ whole genome shotgun (WGS) entry which is preliminary data.</text>
</comment>